<reference evidence="2 3" key="1">
    <citation type="submission" date="2019-02" db="EMBL/GenBank/DDBJ databases">
        <title>Deep-cultivation of Planctomycetes and their phenomic and genomic characterization uncovers novel biology.</title>
        <authorList>
            <person name="Wiegand S."/>
            <person name="Jogler M."/>
            <person name="Boedeker C."/>
            <person name="Pinto D."/>
            <person name="Vollmers J."/>
            <person name="Rivas-Marin E."/>
            <person name="Kohn T."/>
            <person name="Peeters S.H."/>
            <person name="Heuer A."/>
            <person name="Rast P."/>
            <person name="Oberbeckmann S."/>
            <person name="Bunk B."/>
            <person name="Jeske O."/>
            <person name="Meyerdierks A."/>
            <person name="Storesund J.E."/>
            <person name="Kallscheuer N."/>
            <person name="Luecker S."/>
            <person name="Lage O.M."/>
            <person name="Pohl T."/>
            <person name="Merkel B.J."/>
            <person name="Hornburger P."/>
            <person name="Mueller R.-W."/>
            <person name="Bruemmer F."/>
            <person name="Labrenz M."/>
            <person name="Spormann A.M."/>
            <person name="Op Den Camp H."/>
            <person name="Overmann J."/>
            <person name="Amann R."/>
            <person name="Jetten M.S.M."/>
            <person name="Mascher T."/>
            <person name="Medema M.H."/>
            <person name="Devos D.P."/>
            <person name="Kaster A.-K."/>
            <person name="Ovreas L."/>
            <person name="Rohde M."/>
            <person name="Galperin M.Y."/>
            <person name="Jogler C."/>
        </authorList>
    </citation>
    <scope>NUCLEOTIDE SEQUENCE [LARGE SCALE GENOMIC DNA]</scope>
    <source>
        <strain evidence="2 3">Pla123a</strain>
    </source>
</reference>
<proteinExistence type="predicted"/>
<keyword evidence="1" id="KW-0732">Signal</keyword>
<dbReference type="EMBL" id="SJPO01000002">
    <property type="protein sequence ID" value="TWT78492.1"/>
    <property type="molecule type" value="Genomic_DNA"/>
</dbReference>
<dbReference type="InterPro" id="IPR018247">
    <property type="entry name" value="EF_Hand_1_Ca_BS"/>
</dbReference>
<organism evidence="2 3">
    <name type="scientific">Posidoniimonas polymericola</name>
    <dbReference type="NCBI Taxonomy" id="2528002"/>
    <lineage>
        <taxon>Bacteria</taxon>
        <taxon>Pseudomonadati</taxon>
        <taxon>Planctomycetota</taxon>
        <taxon>Planctomycetia</taxon>
        <taxon>Pirellulales</taxon>
        <taxon>Lacipirellulaceae</taxon>
        <taxon>Posidoniimonas</taxon>
    </lineage>
</organism>
<comment type="caution">
    <text evidence="2">The sequence shown here is derived from an EMBL/GenBank/DDBJ whole genome shotgun (WGS) entry which is preliminary data.</text>
</comment>
<sequence precursor="true">MKASLRTASLVAALVVAPLAGASMAQENVWIGSEGGFGGDGVSFSDGNNWSFLVAPDGTFSRAVIGADPGFEVGSNPVVDVDGDRSGLPTPQLVLGRGGAYSGTLNIGTGDNLVVGPGTESSVGDVPANLVVGLDGGLGTLNASGGVLSIGNELATPTNANAASSINLSGSASVTAAVAFLDRNLTISGDGVSLSILGNVILGQAGTHTWSFGAAGPSPISVGGQLDLGGTLKIDTQGITPSVGDSYLLADSGSLINGFASIDTSDVPELGVGVTLRPVSAPGGANGIQTSLVVEQQPVLVVNRRSGEVSIQNPGASAAIPIDSYDVLSAAGALDQANWTSIASTIGGSEWREANPAATGLSELNPLSSQAFSPGTTISLGAIFQPANKAFGEDTDDIAFEFTPAGEGTVSGIVVYEGVATDTLTLNVDRTTGAAQIINGFREAVAIDTYTITSESLSLAPMGQGWSPIGGVWRVADDEAGAVSELNPLGALSLASGGAQSLGNLYDFDAAGAREDLVFEFSLPSEDFTRFGKVVFDDELTVLPQGLPGDFNNDGSVDAADYSVWRDNLGQSDEALNGNGSGGGTVVQADYALWRSQYGATTGAAAGPAAVGVPEPAAPCIALLLSTLAGLRRRGSQRRCRV</sequence>
<dbReference type="Proteomes" id="UP000318478">
    <property type="component" value="Unassembled WGS sequence"/>
</dbReference>
<name>A0A5C5YU03_9BACT</name>
<feature type="chain" id="PRO_5023004680" description="Autotransporter-associated beta strand repeat protein" evidence="1">
    <location>
        <begin position="26"/>
        <end position="642"/>
    </location>
</feature>
<keyword evidence="3" id="KW-1185">Reference proteome</keyword>
<accession>A0A5C5YU03</accession>
<evidence type="ECO:0000256" key="1">
    <source>
        <dbReference type="SAM" id="SignalP"/>
    </source>
</evidence>
<dbReference type="PROSITE" id="PS00018">
    <property type="entry name" value="EF_HAND_1"/>
    <property type="match status" value="1"/>
</dbReference>
<evidence type="ECO:0008006" key="4">
    <source>
        <dbReference type="Google" id="ProtNLM"/>
    </source>
</evidence>
<dbReference type="AlphaFoldDB" id="A0A5C5YU03"/>
<gene>
    <name evidence="2" type="ORF">Pla123a_12840</name>
</gene>
<feature type="signal peptide" evidence="1">
    <location>
        <begin position="1"/>
        <end position="25"/>
    </location>
</feature>
<evidence type="ECO:0000313" key="2">
    <source>
        <dbReference type="EMBL" id="TWT78492.1"/>
    </source>
</evidence>
<evidence type="ECO:0000313" key="3">
    <source>
        <dbReference type="Proteomes" id="UP000318478"/>
    </source>
</evidence>
<protein>
    <recommendedName>
        <fullName evidence="4">Autotransporter-associated beta strand repeat protein</fullName>
    </recommendedName>
</protein>